<accession>A0A9X4XAY9</accession>
<dbReference type="Gene3D" id="1.10.510.10">
    <property type="entry name" value="Transferase(Phosphotransferase) domain 1"/>
    <property type="match status" value="1"/>
</dbReference>
<dbReference type="GO" id="GO:0004674">
    <property type="term" value="F:protein serine/threonine kinase activity"/>
    <property type="evidence" value="ECO:0007669"/>
    <property type="project" value="UniProtKB-EC"/>
</dbReference>
<keyword evidence="5" id="KW-0067">ATP-binding</keyword>
<dbReference type="Proteomes" id="UP000487649">
    <property type="component" value="Unassembled WGS sequence"/>
</dbReference>
<dbReference type="SUPFAM" id="SSF56112">
    <property type="entry name" value="Protein kinase-like (PK-like)"/>
    <property type="match status" value="1"/>
</dbReference>
<feature type="transmembrane region" description="Helical" evidence="6">
    <location>
        <begin position="347"/>
        <end position="367"/>
    </location>
</feature>
<dbReference type="EMBL" id="WMQE01000002">
    <property type="protein sequence ID" value="MTK20044.1"/>
    <property type="molecule type" value="Genomic_DNA"/>
</dbReference>
<dbReference type="PANTHER" id="PTHR43289:SF6">
    <property type="entry name" value="SERINE_THREONINE-PROTEIN KINASE NEKL-3"/>
    <property type="match status" value="1"/>
</dbReference>
<feature type="domain" description="Protein kinase" evidence="7">
    <location>
        <begin position="1"/>
        <end position="262"/>
    </location>
</feature>
<dbReference type="PROSITE" id="PS00108">
    <property type="entry name" value="PROTEIN_KINASE_ST"/>
    <property type="match status" value="1"/>
</dbReference>
<dbReference type="PANTHER" id="PTHR43289">
    <property type="entry name" value="MITOGEN-ACTIVATED PROTEIN KINASE KINASE KINASE 20-RELATED"/>
    <property type="match status" value="1"/>
</dbReference>
<dbReference type="CDD" id="cd14014">
    <property type="entry name" value="STKc_PknB_like"/>
    <property type="match status" value="1"/>
</dbReference>
<keyword evidence="6" id="KW-0812">Transmembrane</keyword>
<evidence type="ECO:0000256" key="2">
    <source>
        <dbReference type="ARBA" id="ARBA00022679"/>
    </source>
</evidence>
<reference evidence="8 9" key="1">
    <citation type="journal article" date="2019" name="Nat. Med.">
        <title>A library of human gut bacterial isolates paired with longitudinal multiomics data enables mechanistic microbiome research.</title>
        <authorList>
            <person name="Poyet M."/>
            <person name="Groussin M."/>
            <person name="Gibbons S.M."/>
            <person name="Avila-Pacheco J."/>
            <person name="Jiang X."/>
            <person name="Kearney S.M."/>
            <person name="Perrotta A.R."/>
            <person name="Berdy B."/>
            <person name="Zhao S."/>
            <person name="Lieberman T.D."/>
            <person name="Swanson P.K."/>
            <person name="Smith M."/>
            <person name="Roesemann S."/>
            <person name="Alexander J.E."/>
            <person name="Rich S.A."/>
            <person name="Livny J."/>
            <person name="Vlamakis H."/>
            <person name="Clish C."/>
            <person name="Bullock K."/>
            <person name="Deik A."/>
            <person name="Scott J."/>
            <person name="Pierce K.A."/>
            <person name="Xavier R.J."/>
            <person name="Alm E.J."/>
        </authorList>
    </citation>
    <scope>NUCLEOTIDE SEQUENCE [LARGE SCALE GENOMIC DNA]</scope>
    <source>
        <strain evidence="8 9">BIOML-A198</strain>
    </source>
</reference>
<evidence type="ECO:0000313" key="9">
    <source>
        <dbReference type="Proteomes" id="UP000487649"/>
    </source>
</evidence>
<dbReference type="InterPro" id="IPR008271">
    <property type="entry name" value="Ser/Thr_kinase_AS"/>
</dbReference>
<keyword evidence="2" id="KW-0808">Transferase</keyword>
<dbReference type="GO" id="GO:0005524">
    <property type="term" value="F:ATP binding"/>
    <property type="evidence" value="ECO:0007669"/>
    <property type="project" value="UniProtKB-KW"/>
</dbReference>
<keyword evidence="6" id="KW-1133">Transmembrane helix</keyword>
<protein>
    <recommendedName>
        <fullName evidence="1">non-specific serine/threonine protein kinase</fullName>
        <ecNumber evidence="1">2.7.11.1</ecNumber>
    </recommendedName>
</protein>
<dbReference type="AlphaFoldDB" id="A0A9X4XAY9"/>
<evidence type="ECO:0000256" key="6">
    <source>
        <dbReference type="SAM" id="Phobius"/>
    </source>
</evidence>
<evidence type="ECO:0000256" key="3">
    <source>
        <dbReference type="ARBA" id="ARBA00022741"/>
    </source>
</evidence>
<dbReference type="EC" id="2.7.11.1" evidence="1"/>
<evidence type="ECO:0000259" key="7">
    <source>
        <dbReference type="PROSITE" id="PS50011"/>
    </source>
</evidence>
<name>A0A9X4XAY9_9FIRM</name>
<dbReference type="InterPro" id="IPR000719">
    <property type="entry name" value="Prot_kinase_dom"/>
</dbReference>
<gene>
    <name evidence="8" type="ORF">GMA92_01160</name>
</gene>
<proteinExistence type="predicted"/>
<keyword evidence="6" id="KW-0472">Membrane</keyword>
<dbReference type="PROSITE" id="PS50011">
    <property type="entry name" value="PROTEIN_KINASE_DOM"/>
    <property type="match status" value="1"/>
</dbReference>
<feature type="transmembrane region" description="Helical" evidence="6">
    <location>
        <begin position="289"/>
        <end position="306"/>
    </location>
</feature>
<comment type="caution">
    <text evidence="8">The sequence shown here is derived from an EMBL/GenBank/DDBJ whole genome shotgun (WGS) entry which is preliminary data.</text>
</comment>
<evidence type="ECO:0000313" key="8">
    <source>
        <dbReference type="EMBL" id="MTK20044.1"/>
    </source>
</evidence>
<dbReference type="SMART" id="SM00220">
    <property type="entry name" value="S_TKc"/>
    <property type="match status" value="1"/>
</dbReference>
<organism evidence="8 9">
    <name type="scientific">Turicibacter sanguinis</name>
    <dbReference type="NCBI Taxonomy" id="154288"/>
    <lineage>
        <taxon>Bacteria</taxon>
        <taxon>Bacillati</taxon>
        <taxon>Bacillota</taxon>
        <taxon>Erysipelotrichia</taxon>
        <taxon>Erysipelotrichales</taxon>
        <taxon>Turicibacteraceae</taxon>
        <taxon>Turicibacter</taxon>
    </lineage>
</organism>
<evidence type="ECO:0000256" key="1">
    <source>
        <dbReference type="ARBA" id="ARBA00012513"/>
    </source>
</evidence>
<evidence type="ECO:0000256" key="5">
    <source>
        <dbReference type="ARBA" id="ARBA00022840"/>
    </source>
</evidence>
<dbReference type="InterPro" id="IPR011009">
    <property type="entry name" value="Kinase-like_dom_sf"/>
</dbReference>
<dbReference type="Pfam" id="PF00069">
    <property type="entry name" value="Pkinase"/>
    <property type="match status" value="1"/>
</dbReference>
<feature type="transmembrane region" description="Helical" evidence="6">
    <location>
        <begin position="312"/>
        <end position="335"/>
    </location>
</feature>
<keyword evidence="4 8" id="KW-0418">Kinase</keyword>
<sequence length="373" mass="43451">MDQLEQEYQISLYETLVELNHSPKSDVLLVQNSLTSKIYIKKILKNYNLDVYRKLQHIKNRHLPKIEEIFECEDCLIVIEEFINGRTLQEYMNEPLDESFTIKCGIRLCEVLEVLHNQKPPIIHRDIKPSNVMISADGVLKLIDFDVSRVYQNNRQLDTHILGTKGYASPEQFGFEQTDARSDIYSIGVLLNVLTTGDMYQKNRSKIGRIIDKCTKLSPNDRYQNVHELKSDLSKLIHRPIELKESLIRQQVNLYLSCLDFLNILPNKEPKNLVLKEIRQIPGYRRGNLLFVIIATLWYLFLIFGGTQGTSIITWIENVSLVICLISMTLLNSNYKQLQQRLPGIKDNLLTGLMVYNFIIFMIWGLLNDFLKR</sequence>
<keyword evidence="3" id="KW-0547">Nucleotide-binding</keyword>
<evidence type="ECO:0000256" key="4">
    <source>
        <dbReference type="ARBA" id="ARBA00022777"/>
    </source>
</evidence>